<organism evidence="3 4">
    <name type="scientific">Geodia barretti</name>
    <name type="common">Barrett's horny sponge</name>
    <dbReference type="NCBI Taxonomy" id="519541"/>
    <lineage>
        <taxon>Eukaryota</taxon>
        <taxon>Metazoa</taxon>
        <taxon>Porifera</taxon>
        <taxon>Demospongiae</taxon>
        <taxon>Heteroscleromorpha</taxon>
        <taxon>Tetractinellida</taxon>
        <taxon>Astrophorina</taxon>
        <taxon>Geodiidae</taxon>
        <taxon>Geodia</taxon>
    </lineage>
</organism>
<dbReference type="InterPro" id="IPR027417">
    <property type="entry name" value="P-loop_NTPase"/>
</dbReference>
<dbReference type="InterPro" id="IPR007111">
    <property type="entry name" value="NACHT_NTPase"/>
</dbReference>
<feature type="domain" description="NACHT" evidence="2">
    <location>
        <begin position="125"/>
        <end position="244"/>
    </location>
</feature>
<dbReference type="PANTHER" id="PTHR46312">
    <property type="entry name" value="NACHT DOMAIN-CONTAINING PROTEIN"/>
    <property type="match status" value="1"/>
</dbReference>
<dbReference type="SUPFAM" id="SSF52540">
    <property type="entry name" value="P-loop containing nucleoside triphosphate hydrolases"/>
    <property type="match status" value="1"/>
</dbReference>
<dbReference type="Pfam" id="PF05729">
    <property type="entry name" value="NACHT"/>
    <property type="match status" value="1"/>
</dbReference>
<accession>A0AA35TR21</accession>
<reference evidence="3" key="1">
    <citation type="submission" date="2023-03" db="EMBL/GenBank/DDBJ databases">
        <authorList>
            <person name="Steffen K."/>
            <person name="Cardenas P."/>
        </authorList>
    </citation>
    <scope>NUCLEOTIDE SEQUENCE</scope>
</reference>
<dbReference type="Gene3D" id="3.40.50.300">
    <property type="entry name" value="P-loop containing nucleotide triphosphate hydrolases"/>
    <property type="match status" value="1"/>
</dbReference>
<proteinExistence type="predicted"/>
<feature type="non-terminal residue" evidence="3">
    <location>
        <position position="367"/>
    </location>
</feature>
<sequence length="367" mass="42225">MDHWINKTQQPTTSTVISRSTLSSPGEFHGVSQSSVNPILTRYKDYLCSYYNARDIAPADKYLPTTLDSPYINLAIVCKTRYNAKERDEFTAQTLHGGVDQILMKKKPIKIENLLTPEKNDKPVRFILVEGPPGIGKSTLSWELCRKWDEIEGLRCYQIILLLQLREKWVLNATSLADLLRYPSHPDFSTSIADELVKTQGGNLLLVLDGFDEVSHNFHHNSVIKSVLCKQLLPKCSIILTTRSVAMCQLNKICQPQVDKHVEILGFTEEERVRYINKVFNRKPELQEDFLKYMFRVPHIRSMMYIPLNCAIIAQVYYESHCSRHLAKPKTRTQLYEALTHCLLVRHFEGTESHNDYHSTSMLPDGL</sequence>
<dbReference type="EMBL" id="CASHTH010004047">
    <property type="protein sequence ID" value="CAI8052860.1"/>
    <property type="molecule type" value="Genomic_DNA"/>
</dbReference>
<keyword evidence="4" id="KW-1185">Reference proteome</keyword>
<name>A0AA35TR21_GEOBA</name>
<protein>
    <submittedName>
        <fullName evidence="3">NACHT, LRR and PYD domains-containing protein 3</fullName>
    </submittedName>
</protein>
<evidence type="ECO:0000313" key="3">
    <source>
        <dbReference type="EMBL" id="CAI8052860.1"/>
    </source>
</evidence>
<dbReference type="Proteomes" id="UP001174909">
    <property type="component" value="Unassembled WGS sequence"/>
</dbReference>
<dbReference type="PROSITE" id="PS50837">
    <property type="entry name" value="NACHT"/>
    <property type="match status" value="1"/>
</dbReference>
<evidence type="ECO:0000313" key="4">
    <source>
        <dbReference type="Proteomes" id="UP001174909"/>
    </source>
</evidence>
<dbReference type="PANTHER" id="PTHR46312:SF2">
    <property type="entry name" value="NUCLEOTIDE-BINDING OLIGOMERIZATION DOMAIN-CONTAINING PROTEIN 2-LIKE"/>
    <property type="match status" value="1"/>
</dbReference>
<gene>
    <name evidence="3" type="ORF">GBAR_LOCUS28923</name>
</gene>
<dbReference type="AlphaFoldDB" id="A0AA35TR21"/>
<comment type="caution">
    <text evidence="3">The sequence shown here is derived from an EMBL/GenBank/DDBJ whole genome shotgun (WGS) entry which is preliminary data.</text>
</comment>
<feature type="compositionally biased region" description="Polar residues" evidence="1">
    <location>
        <begin position="1"/>
        <end position="24"/>
    </location>
</feature>
<evidence type="ECO:0000259" key="2">
    <source>
        <dbReference type="PROSITE" id="PS50837"/>
    </source>
</evidence>
<feature type="region of interest" description="Disordered" evidence="1">
    <location>
        <begin position="1"/>
        <end position="29"/>
    </location>
</feature>
<evidence type="ECO:0000256" key="1">
    <source>
        <dbReference type="SAM" id="MobiDB-lite"/>
    </source>
</evidence>